<dbReference type="Proteomes" id="UP000659654">
    <property type="component" value="Unassembled WGS sequence"/>
</dbReference>
<dbReference type="EMBL" id="CAJFCV020000005">
    <property type="protein sequence ID" value="CAG9120955.1"/>
    <property type="molecule type" value="Genomic_DNA"/>
</dbReference>
<evidence type="ECO:0000313" key="4">
    <source>
        <dbReference type="Proteomes" id="UP000659654"/>
    </source>
</evidence>
<protein>
    <submittedName>
        <fullName evidence="2">(pine wood nematode) hypothetical protein</fullName>
    </submittedName>
</protein>
<dbReference type="WBParaSite" id="BXY_0927000.1">
    <property type="protein sequence ID" value="BXY_0927000.1"/>
    <property type="gene ID" value="BXY_0927000"/>
</dbReference>
<proteinExistence type="predicted"/>
<evidence type="ECO:0000256" key="1">
    <source>
        <dbReference type="SAM" id="MobiDB-lite"/>
    </source>
</evidence>
<feature type="region of interest" description="Disordered" evidence="1">
    <location>
        <begin position="43"/>
        <end position="65"/>
    </location>
</feature>
<evidence type="ECO:0000313" key="2">
    <source>
        <dbReference type="EMBL" id="CAD5230082.1"/>
    </source>
</evidence>
<accession>A0A1I7S8C7</accession>
<dbReference type="Proteomes" id="UP000582659">
    <property type="component" value="Unassembled WGS sequence"/>
</dbReference>
<evidence type="ECO:0000313" key="5">
    <source>
        <dbReference type="WBParaSite" id="BXY_0927000.1"/>
    </source>
</evidence>
<dbReference type="Proteomes" id="UP000095284">
    <property type="component" value="Unplaced"/>
</dbReference>
<name>A0A1I7S8C7_BURXY</name>
<gene>
    <name evidence="2" type="ORF">BXYJ_LOCUS10809</name>
</gene>
<reference evidence="2" key="2">
    <citation type="submission" date="2020-09" db="EMBL/GenBank/DDBJ databases">
        <authorList>
            <person name="Kikuchi T."/>
        </authorList>
    </citation>
    <scope>NUCLEOTIDE SEQUENCE</scope>
    <source>
        <strain evidence="2">Ka4C1</strain>
    </source>
</reference>
<keyword evidence="4" id="KW-1185">Reference proteome</keyword>
<reference evidence="5" key="1">
    <citation type="submission" date="2016-11" db="UniProtKB">
        <authorList>
            <consortium name="WormBaseParasite"/>
        </authorList>
    </citation>
    <scope>IDENTIFICATION</scope>
</reference>
<dbReference type="AlphaFoldDB" id="A0A1I7S8C7"/>
<dbReference type="EMBL" id="CAJFDI010000005">
    <property type="protein sequence ID" value="CAD5230082.1"/>
    <property type="molecule type" value="Genomic_DNA"/>
</dbReference>
<evidence type="ECO:0000313" key="3">
    <source>
        <dbReference type="Proteomes" id="UP000095284"/>
    </source>
</evidence>
<organism evidence="3 5">
    <name type="scientific">Bursaphelenchus xylophilus</name>
    <name type="common">Pinewood nematode worm</name>
    <name type="synonym">Aphelenchoides xylophilus</name>
    <dbReference type="NCBI Taxonomy" id="6326"/>
    <lineage>
        <taxon>Eukaryota</taxon>
        <taxon>Metazoa</taxon>
        <taxon>Ecdysozoa</taxon>
        <taxon>Nematoda</taxon>
        <taxon>Chromadorea</taxon>
        <taxon>Rhabditida</taxon>
        <taxon>Tylenchina</taxon>
        <taxon>Tylenchomorpha</taxon>
        <taxon>Aphelenchoidea</taxon>
        <taxon>Aphelenchoididae</taxon>
        <taxon>Bursaphelenchus</taxon>
    </lineage>
</organism>
<sequence>MDGYCHRQSLKAFVPATAWVDRKNRPLFEEKKSEYRTRCVSGRNVPVGNSEPRLNPVPPVQDLKPEPRKAGMLVRWVWKCRARLDHLTET</sequence>